<keyword evidence="3" id="KW-1185">Reference proteome</keyword>
<accession>A0AAN6LN37</accession>
<proteinExistence type="predicted"/>
<dbReference type="Proteomes" id="UP001280581">
    <property type="component" value="Unassembled WGS sequence"/>
</dbReference>
<gene>
    <name evidence="2" type="ORF">GRF29_185g758647</name>
</gene>
<organism evidence="2 3">
    <name type="scientific">Pseudopithomyces chartarum</name>
    <dbReference type="NCBI Taxonomy" id="1892770"/>
    <lineage>
        <taxon>Eukaryota</taxon>
        <taxon>Fungi</taxon>
        <taxon>Dikarya</taxon>
        <taxon>Ascomycota</taxon>
        <taxon>Pezizomycotina</taxon>
        <taxon>Dothideomycetes</taxon>
        <taxon>Pleosporomycetidae</taxon>
        <taxon>Pleosporales</taxon>
        <taxon>Massarineae</taxon>
        <taxon>Didymosphaeriaceae</taxon>
        <taxon>Pseudopithomyces</taxon>
    </lineage>
</organism>
<name>A0AAN6LN37_9PLEO</name>
<keyword evidence="1" id="KW-0732">Signal</keyword>
<protein>
    <submittedName>
        <fullName evidence="2">Uncharacterized protein</fullName>
    </submittedName>
</protein>
<evidence type="ECO:0000256" key="1">
    <source>
        <dbReference type="SAM" id="SignalP"/>
    </source>
</evidence>
<evidence type="ECO:0000313" key="3">
    <source>
        <dbReference type="Proteomes" id="UP001280581"/>
    </source>
</evidence>
<feature type="signal peptide" evidence="1">
    <location>
        <begin position="1"/>
        <end position="18"/>
    </location>
</feature>
<comment type="caution">
    <text evidence="2">The sequence shown here is derived from an EMBL/GenBank/DDBJ whole genome shotgun (WGS) entry which is preliminary data.</text>
</comment>
<feature type="chain" id="PRO_5043000488" evidence="1">
    <location>
        <begin position="19"/>
        <end position="99"/>
    </location>
</feature>
<reference evidence="2 3" key="1">
    <citation type="submission" date="2021-02" db="EMBL/GenBank/DDBJ databases">
        <title>Genome assembly of Pseudopithomyces chartarum.</title>
        <authorList>
            <person name="Jauregui R."/>
            <person name="Singh J."/>
            <person name="Voisey C."/>
        </authorList>
    </citation>
    <scope>NUCLEOTIDE SEQUENCE [LARGE SCALE GENOMIC DNA]</scope>
    <source>
        <strain evidence="2 3">AGR01</strain>
    </source>
</reference>
<dbReference type="AlphaFoldDB" id="A0AAN6LN37"/>
<evidence type="ECO:0000313" key="2">
    <source>
        <dbReference type="EMBL" id="KAK3201369.1"/>
    </source>
</evidence>
<sequence length="99" mass="10986">MKLTMFLTFLTFVSLGLAAPKFHPADPNSALLIFARDTQSLCDECREHRDVCLKYGMGDGGSGCNKACTAYICRKYDCRGCGDEFNCDDANLTMPEDRL</sequence>
<dbReference type="EMBL" id="WVTA01000016">
    <property type="protein sequence ID" value="KAK3201369.1"/>
    <property type="molecule type" value="Genomic_DNA"/>
</dbReference>